<comment type="caution">
    <text evidence="3">The sequence shown here is derived from an EMBL/GenBank/DDBJ whole genome shotgun (WGS) entry which is preliminary data.</text>
</comment>
<dbReference type="EMBL" id="RAQO01000009">
    <property type="protein sequence ID" value="RKF14482.1"/>
    <property type="molecule type" value="Genomic_DNA"/>
</dbReference>
<dbReference type="AlphaFoldDB" id="A0A420E7I5"/>
<keyword evidence="4" id="KW-1185">Reference proteome</keyword>
<feature type="transmembrane region" description="Helical" evidence="2">
    <location>
        <begin position="85"/>
        <end position="110"/>
    </location>
</feature>
<evidence type="ECO:0000256" key="2">
    <source>
        <dbReference type="SAM" id="Phobius"/>
    </source>
</evidence>
<dbReference type="PANTHER" id="PTHR35335">
    <property type="entry name" value="UPF0716 PROTEIN FXSA"/>
    <property type="match status" value="1"/>
</dbReference>
<feature type="region of interest" description="Disordered" evidence="1">
    <location>
        <begin position="134"/>
        <end position="162"/>
    </location>
</feature>
<dbReference type="InterPro" id="IPR007313">
    <property type="entry name" value="FxsA"/>
</dbReference>
<reference evidence="3 4" key="1">
    <citation type="submission" date="2018-09" db="EMBL/GenBank/DDBJ databases">
        <authorList>
            <person name="Wang Z."/>
        </authorList>
    </citation>
    <scope>NUCLEOTIDE SEQUENCE [LARGE SCALE GENOMIC DNA]</scope>
    <source>
        <strain evidence="3 4">ALS 81</strain>
    </source>
</reference>
<protein>
    <submittedName>
        <fullName evidence="3">FxsA family protein</fullName>
    </submittedName>
</protein>
<evidence type="ECO:0000256" key="1">
    <source>
        <dbReference type="SAM" id="MobiDB-lite"/>
    </source>
</evidence>
<dbReference type="NCBIfam" id="NF008528">
    <property type="entry name" value="PRK11463.1-2"/>
    <property type="match status" value="1"/>
</dbReference>
<organism evidence="3 4">
    <name type="scientific">Alginatibacterium sediminis</name>
    <dbReference type="NCBI Taxonomy" id="2164068"/>
    <lineage>
        <taxon>Bacteria</taxon>
        <taxon>Pseudomonadati</taxon>
        <taxon>Pseudomonadota</taxon>
        <taxon>Gammaproteobacteria</taxon>
        <taxon>Alteromonadales</taxon>
        <taxon>Alteromonadaceae</taxon>
        <taxon>Alginatibacterium</taxon>
    </lineage>
</organism>
<sequence>MVKATEDVFVILYLFLIIAGLSFAEMYVLIEVGSQLGALPTIALTILTAIVGASLVRSQGLKTAFEARASMDRGEVPALQMFEGLMLVVAGGMLVMPGFITDFCGMILLIKPIRELIARRWIIKNAAKFEQAQRQQGFNQGDNPGSHTIEGEYERKDDDRLN</sequence>
<keyword evidence="2" id="KW-1133">Transmembrane helix</keyword>
<accession>A0A420E7I5</accession>
<evidence type="ECO:0000313" key="4">
    <source>
        <dbReference type="Proteomes" id="UP000286482"/>
    </source>
</evidence>
<dbReference type="PANTHER" id="PTHR35335:SF1">
    <property type="entry name" value="UPF0716 PROTEIN FXSA"/>
    <property type="match status" value="1"/>
</dbReference>
<feature type="compositionally biased region" description="Polar residues" evidence="1">
    <location>
        <begin position="134"/>
        <end position="146"/>
    </location>
</feature>
<feature type="compositionally biased region" description="Basic and acidic residues" evidence="1">
    <location>
        <begin position="149"/>
        <end position="162"/>
    </location>
</feature>
<feature type="transmembrane region" description="Helical" evidence="2">
    <location>
        <begin position="12"/>
        <end position="30"/>
    </location>
</feature>
<keyword evidence="2" id="KW-0472">Membrane</keyword>
<feature type="transmembrane region" description="Helical" evidence="2">
    <location>
        <begin position="37"/>
        <end position="56"/>
    </location>
</feature>
<evidence type="ECO:0000313" key="3">
    <source>
        <dbReference type="EMBL" id="RKF14482.1"/>
    </source>
</evidence>
<dbReference type="Proteomes" id="UP000286482">
    <property type="component" value="Unassembled WGS sequence"/>
</dbReference>
<proteinExistence type="predicted"/>
<keyword evidence="2" id="KW-0812">Transmembrane</keyword>
<dbReference type="GO" id="GO:0016020">
    <property type="term" value="C:membrane"/>
    <property type="evidence" value="ECO:0007669"/>
    <property type="project" value="InterPro"/>
</dbReference>
<dbReference type="Pfam" id="PF04186">
    <property type="entry name" value="FxsA"/>
    <property type="match status" value="1"/>
</dbReference>
<name>A0A420E7I5_9ALTE</name>
<gene>
    <name evidence="3" type="ORF">DBZ36_17680</name>
</gene>